<dbReference type="HOGENOM" id="CLU_1657638_0_0_0"/>
<evidence type="ECO:0000256" key="1">
    <source>
        <dbReference type="SAM" id="Phobius"/>
    </source>
</evidence>
<evidence type="ECO:0000313" key="2">
    <source>
        <dbReference type="EMBL" id="AGL62363.1"/>
    </source>
</evidence>
<keyword evidence="1" id="KW-0812">Transmembrane</keyword>
<organism evidence="2 3">
    <name type="scientific">Candidatus Saccharimonas aalborgensis</name>
    <dbReference type="NCBI Taxonomy" id="1332188"/>
    <lineage>
        <taxon>Bacteria</taxon>
        <taxon>Candidatus Saccharimonadota</taxon>
        <taxon>Candidatus Saccharimonadia</taxon>
        <taxon>Candidatus Saccharimonadales</taxon>
        <taxon>Candidatus Saccharimonadaceae</taxon>
        <taxon>Candidatus Saccharimonas</taxon>
    </lineage>
</organism>
<reference evidence="2 3" key="1">
    <citation type="journal article" date="2013" name="Nat. Biotechnol.">
        <title>Genome sequences of rare, uncultured bacteria obtained by differential coverage binning of multiple metagenomes.</title>
        <authorList>
            <person name="Albertsen M."/>
            <person name="Hugenholtz P."/>
            <person name="Skarshewski A."/>
            <person name="Nielsen K.L."/>
            <person name="Tyson G.W."/>
            <person name="Nielsen P.H."/>
        </authorList>
    </citation>
    <scope>NUCLEOTIDE SEQUENCE [LARGE SCALE GENOMIC DNA]</scope>
    <source>
        <strain evidence="2">TM71</strain>
    </source>
</reference>
<evidence type="ECO:0000313" key="3">
    <source>
        <dbReference type="Proteomes" id="UP000013893"/>
    </source>
</evidence>
<dbReference type="NCBIfam" id="TIGR02532">
    <property type="entry name" value="IV_pilin_GFxxxE"/>
    <property type="match status" value="1"/>
</dbReference>
<name>R4PL99_9BACT</name>
<accession>R4PL99</accession>
<keyword evidence="3" id="KW-1185">Reference proteome</keyword>
<dbReference type="Gene3D" id="3.30.700.10">
    <property type="entry name" value="Glycoprotein, Type 4 Pilin"/>
    <property type="match status" value="1"/>
</dbReference>
<evidence type="ECO:0008006" key="4">
    <source>
        <dbReference type="Google" id="ProtNLM"/>
    </source>
</evidence>
<dbReference type="InterPro" id="IPR012902">
    <property type="entry name" value="N_methyl_site"/>
</dbReference>
<dbReference type="OrthoDB" id="9779061at2"/>
<dbReference type="KEGG" id="saal:L336_0660"/>
<dbReference type="InterPro" id="IPR045584">
    <property type="entry name" value="Pilin-like"/>
</dbReference>
<dbReference type="Proteomes" id="UP000013893">
    <property type="component" value="Chromosome"/>
</dbReference>
<dbReference type="EMBL" id="CP005957">
    <property type="protein sequence ID" value="AGL62363.1"/>
    <property type="molecule type" value="Genomic_DNA"/>
</dbReference>
<dbReference type="SUPFAM" id="SSF54523">
    <property type="entry name" value="Pili subunits"/>
    <property type="match status" value="1"/>
</dbReference>
<proteinExistence type="predicted"/>
<gene>
    <name evidence="2" type="ORF">L336_0660</name>
</gene>
<protein>
    <recommendedName>
        <fullName evidence="4">Prepilin-type N-terminal cleavage/methylation domain-containing protein</fullName>
    </recommendedName>
</protein>
<dbReference type="STRING" id="1332188.L336_0660"/>
<dbReference type="Pfam" id="PF07963">
    <property type="entry name" value="N_methyl"/>
    <property type="match status" value="1"/>
</dbReference>
<keyword evidence="1" id="KW-0472">Membrane</keyword>
<sequence>MSIQQKQRGFTIIEVVLVLAIAALIFLMVFIALPALQRNQRDTARKTVLGKVSSAVTTYQSNKRGAQPTKGVDLQGYVDGRTGTTSDKGAAGSFTASANDTVIDNDYIVTVKAYASGDTVGNADTNVVQVVTGATCNSTGDAVASGTTRNAAILIKLENGSAIVCQAV</sequence>
<dbReference type="RefSeq" id="WP_015641813.1">
    <property type="nucleotide sequence ID" value="NC_021219.1"/>
</dbReference>
<feature type="transmembrane region" description="Helical" evidence="1">
    <location>
        <begin position="12"/>
        <end position="36"/>
    </location>
</feature>
<dbReference type="AlphaFoldDB" id="R4PL99"/>
<keyword evidence="1" id="KW-1133">Transmembrane helix</keyword>